<dbReference type="FunFam" id="3.40.718.10:FF:000014">
    <property type="entry name" value="Isocitrate dehydrogenase (NAD(+))"/>
    <property type="match status" value="1"/>
</dbReference>
<dbReference type="GO" id="GO:0006099">
    <property type="term" value="P:tricarboxylic acid cycle"/>
    <property type="evidence" value="ECO:0007669"/>
    <property type="project" value="TreeGrafter"/>
</dbReference>
<dbReference type="Pfam" id="PF00180">
    <property type="entry name" value="Iso_dh"/>
    <property type="match status" value="1"/>
</dbReference>
<proteinExistence type="inferred from homology"/>
<dbReference type="InterPro" id="IPR019818">
    <property type="entry name" value="IsoCit/isopropylmalate_DH_CS"/>
</dbReference>
<keyword evidence="5" id="KW-1185">Reference proteome</keyword>
<evidence type="ECO:0000259" key="3">
    <source>
        <dbReference type="SMART" id="SM01329"/>
    </source>
</evidence>
<dbReference type="InterPro" id="IPR024084">
    <property type="entry name" value="IsoPropMal-DH-like_dom"/>
</dbReference>
<dbReference type="SMART" id="SM01329">
    <property type="entry name" value="Iso_dh"/>
    <property type="match status" value="1"/>
</dbReference>
<organism evidence="4 5">
    <name type="scientific">Lucifera butyrica</name>
    <dbReference type="NCBI Taxonomy" id="1351585"/>
    <lineage>
        <taxon>Bacteria</taxon>
        <taxon>Bacillati</taxon>
        <taxon>Bacillota</taxon>
        <taxon>Negativicutes</taxon>
        <taxon>Veillonellales</taxon>
        <taxon>Veillonellaceae</taxon>
        <taxon>Lucifera</taxon>
    </lineage>
</organism>
<dbReference type="GO" id="GO:0000287">
    <property type="term" value="F:magnesium ion binding"/>
    <property type="evidence" value="ECO:0007669"/>
    <property type="project" value="InterPro"/>
</dbReference>
<dbReference type="GO" id="GO:0051287">
    <property type="term" value="F:NAD binding"/>
    <property type="evidence" value="ECO:0007669"/>
    <property type="project" value="InterPro"/>
</dbReference>
<dbReference type="Gene3D" id="3.40.718.10">
    <property type="entry name" value="Isopropylmalate Dehydrogenase"/>
    <property type="match status" value="1"/>
</dbReference>
<dbReference type="SUPFAM" id="SSF53659">
    <property type="entry name" value="Isocitrate/Isopropylmalate dehydrogenase-like"/>
    <property type="match status" value="1"/>
</dbReference>
<accession>A0A498R7R5</accession>
<dbReference type="GO" id="GO:0004449">
    <property type="term" value="F:isocitrate dehydrogenase (NAD+) activity"/>
    <property type="evidence" value="ECO:0007669"/>
    <property type="project" value="TreeGrafter"/>
</dbReference>
<dbReference type="AlphaFoldDB" id="A0A498R7R5"/>
<gene>
    <name evidence="4" type="ORF">LUCI_2808</name>
</gene>
<reference evidence="4 5" key="1">
    <citation type="submission" date="2018-06" db="EMBL/GenBank/DDBJ databases">
        <authorList>
            <person name="Strepis N."/>
        </authorList>
    </citation>
    <scope>NUCLEOTIDE SEQUENCE [LARGE SCALE GENOMIC DNA]</scope>
    <source>
        <strain evidence="4">LUCI</strain>
    </source>
</reference>
<dbReference type="PANTHER" id="PTHR11835:SF34">
    <property type="entry name" value="ISOCITRATE DEHYDROGENASE [NAD] SUBUNIT ALPHA, MITOCHONDRIAL"/>
    <property type="match status" value="1"/>
</dbReference>
<protein>
    <submittedName>
        <fullName evidence="4">Isocitrate and isopropylmalate dehydrogenases signature</fullName>
    </submittedName>
</protein>
<dbReference type="GO" id="GO:0006102">
    <property type="term" value="P:isocitrate metabolic process"/>
    <property type="evidence" value="ECO:0007669"/>
    <property type="project" value="TreeGrafter"/>
</dbReference>
<sequence length="337" mass="35801">MGMPTKVTLIPGDGIGPEISQSVREILTAAGAPIEWEVCLAGQAGLAATGTPLPEETLASIKTNKLALKGPLTTQIGEGYRSINVTLRQTFDLYCNLRPVQNLPGLAGRFTNVDLVIFRENTEDLYAGIEHKAGKYAAESIKLITREASLRIAAAAFQYAQKHGHKKVTAVHKANIMKLSDGLFLQCAREVAAQYPAVAYNEVIVDNLCMQLVQRPEQFDILLAPNLYGDIISDLCAGLVGGLGVVPGANIGTDCAIFEAVHGTAPDIAGKNMANPVAMLLSALMLLEYIGEMATAQTIRNAVTAVLTEKTALTPDLGGNATTTAMTEAIITKLKDR</sequence>
<dbReference type="PROSITE" id="PS00470">
    <property type="entry name" value="IDH_IMDH"/>
    <property type="match status" value="1"/>
</dbReference>
<name>A0A498R7R5_9FIRM</name>
<feature type="domain" description="Isopropylmalate dehydrogenase-like" evidence="3">
    <location>
        <begin position="6"/>
        <end position="330"/>
    </location>
</feature>
<evidence type="ECO:0000256" key="1">
    <source>
        <dbReference type="ARBA" id="ARBA00007769"/>
    </source>
</evidence>
<dbReference type="Proteomes" id="UP000277811">
    <property type="component" value="Unassembled WGS sequence"/>
</dbReference>
<keyword evidence="2" id="KW-0560">Oxidoreductase</keyword>
<dbReference type="PANTHER" id="PTHR11835">
    <property type="entry name" value="DECARBOXYLATING DEHYDROGENASES-ISOCITRATE, ISOPROPYLMALATE, TARTRATE"/>
    <property type="match status" value="1"/>
</dbReference>
<dbReference type="EMBL" id="UPPP01000076">
    <property type="protein sequence ID" value="VBB07544.1"/>
    <property type="molecule type" value="Genomic_DNA"/>
</dbReference>
<evidence type="ECO:0000256" key="2">
    <source>
        <dbReference type="ARBA" id="ARBA00023002"/>
    </source>
</evidence>
<evidence type="ECO:0000313" key="5">
    <source>
        <dbReference type="Proteomes" id="UP000277811"/>
    </source>
</evidence>
<evidence type="ECO:0000313" key="4">
    <source>
        <dbReference type="EMBL" id="VBB07544.1"/>
    </source>
</evidence>
<comment type="similarity">
    <text evidence="1">Belongs to the isocitrate and isopropylmalate dehydrogenases family.</text>
</comment>